<name>A0A559MD08_9HELO</name>
<reference evidence="2 3" key="1">
    <citation type="submission" date="2018-05" db="EMBL/GenBank/DDBJ databases">
        <title>Genome sequencing and assembly of the regulated plant pathogen Lachnellula willkommii and related sister species for the development of diagnostic species identification markers.</title>
        <authorList>
            <person name="Giroux E."/>
            <person name="Bilodeau G."/>
        </authorList>
    </citation>
    <scope>NUCLEOTIDE SEQUENCE [LARGE SCALE GENOMIC DNA]</scope>
    <source>
        <strain evidence="2 3">CBS 172.35</strain>
    </source>
</reference>
<dbReference type="Proteomes" id="UP000315522">
    <property type="component" value="Unassembled WGS sequence"/>
</dbReference>
<feature type="compositionally biased region" description="Basic and acidic residues" evidence="1">
    <location>
        <begin position="32"/>
        <end position="55"/>
    </location>
</feature>
<dbReference type="AlphaFoldDB" id="A0A559MD08"/>
<protein>
    <submittedName>
        <fullName evidence="2">Uncharacterized protein</fullName>
    </submittedName>
</protein>
<sequence length="63" mass="6722">MRSCAGDDVVKLSTMEGGDFEDLLAVPSTVGSRKEERSSLGDSGAKEGNEVRDLSEMDEAELD</sequence>
<gene>
    <name evidence="2" type="ORF">LAWI1_G005110</name>
</gene>
<comment type="caution">
    <text evidence="2">The sequence shown here is derived from an EMBL/GenBank/DDBJ whole genome shotgun (WGS) entry which is preliminary data.</text>
</comment>
<dbReference type="EMBL" id="QGML01000723">
    <property type="protein sequence ID" value="TVY90855.1"/>
    <property type="molecule type" value="Genomic_DNA"/>
</dbReference>
<evidence type="ECO:0000256" key="1">
    <source>
        <dbReference type="SAM" id="MobiDB-lite"/>
    </source>
</evidence>
<keyword evidence="3" id="KW-1185">Reference proteome</keyword>
<evidence type="ECO:0000313" key="3">
    <source>
        <dbReference type="Proteomes" id="UP000315522"/>
    </source>
</evidence>
<feature type="region of interest" description="Disordered" evidence="1">
    <location>
        <begin position="26"/>
        <end position="63"/>
    </location>
</feature>
<evidence type="ECO:0000313" key="2">
    <source>
        <dbReference type="EMBL" id="TVY90855.1"/>
    </source>
</evidence>
<accession>A0A559MD08</accession>
<feature type="non-terminal residue" evidence="2">
    <location>
        <position position="63"/>
    </location>
</feature>
<proteinExistence type="predicted"/>
<organism evidence="2 3">
    <name type="scientific">Lachnellula willkommii</name>
    <dbReference type="NCBI Taxonomy" id="215461"/>
    <lineage>
        <taxon>Eukaryota</taxon>
        <taxon>Fungi</taxon>
        <taxon>Dikarya</taxon>
        <taxon>Ascomycota</taxon>
        <taxon>Pezizomycotina</taxon>
        <taxon>Leotiomycetes</taxon>
        <taxon>Helotiales</taxon>
        <taxon>Lachnaceae</taxon>
        <taxon>Lachnellula</taxon>
    </lineage>
</organism>